<organism evidence="7 8">
    <name type="scientific">Sphaerosporella brunnea</name>
    <dbReference type="NCBI Taxonomy" id="1250544"/>
    <lineage>
        <taxon>Eukaryota</taxon>
        <taxon>Fungi</taxon>
        <taxon>Dikarya</taxon>
        <taxon>Ascomycota</taxon>
        <taxon>Pezizomycotina</taxon>
        <taxon>Pezizomycetes</taxon>
        <taxon>Pezizales</taxon>
        <taxon>Pyronemataceae</taxon>
        <taxon>Sphaerosporella</taxon>
    </lineage>
</organism>
<evidence type="ECO:0000259" key="6">
    <source>
        <dbReference type="PROSITE" id="PS51462"/>
    </source>
</evidence>
<evidence type="ECO:0000313" key="8">
    <source>
        <dbReference type="Proteomes" id="UP000326924"/>
    </source>
</evidence>
<dbReference type="Pfam" id="PF00293">
    <property type="entry name" value="NUDIX"/>
    <property type="match status" value="1"/>
</dbReference>
<keyword evidence="3" id="KW-0479">Metal-binding</keyword>
<accession>A0A5J5ECR6</accession>
<comment type="similarity">
    <text evidence="2">Belongs to the Nudix hydrolase family.</text>
</comment>
<evidence type="ECO:0000256" key="5">
    <source>
        <dbReference type="ARBA" id="ARBA00022842"/>
    </source>
</evidence>
<dbReference type="PROSITE" id="PS51462">
    <property type="entry name" value="NUDIX"/>
    <property type="match status" value="1"/>
</dbReference>
<keyword evidence="5" id="KW-0460">Magnesium</keyword>
<protein>
    <recommendedName>
        <fullName evidence="6">Nudix hydrolase domain-containing protein</fullName>
    </recommendedName>
</protein>
<dbReference type="GO" id="GO:0046872">
    <property type="term" value="F:metal ion binding"/>
    <property type="evidence" value="ECO:0007669"/>
    <property type="project" value="UniProtKB-KW"/>
</dbReference>
<dbReference type="InParanoid" id="A0A5J5ECR6"/>
<dbReference type="GO" id="GO:0042262">
    <property type="term" value="P:DNA protection"/>
    <property type="evidence" value="ECO:0007669"/>
    <property type="project" value="TreeGrafter"/>
</dbReference>
<evidence type="ECO:0000256" key="4">
    <source>
        <dbReference type="ARBA" id="ARBA00022801"/>
    </source>
</evidence>
<dbReference type="SUPFAM" id="SSF55811">
    <property type="entry name" value="Nudix"/>
    <property type="match status" value="1"/>
</dbReference>
<dbReference type="InterPro" id="IPR000086">
    <property type="entry name" value="NUDIX_hydrolase_dom"/>
</dbReference>
<keyword evidence="4" id="KW-0378">Hydrolase</keyword>
<reference evidence="7 8" key="1">
    <citation type="submission" date="2019-09" db="EMBL/GenBank/DDBJ databases">
        <title>Draft genome of the ectomycorrhizal ascomycete Sphaerosporella brunnea.</title>
        <authorList>
            <consortium name="DOE Joint Genome Institute"/>
            <person name="Benucci G.M."/>
            <person name="Marozzi G."/>
            <person name="Antonielli L."/>
            <person name="Sanchez S."/>
            <person name="Marco P."/>
            <person name="Wang X."/>
            <person name="Falini L.B."/>
            <person name="Barry K."/>
            <person name="Haridas S."/>
            <person name="Lipzen A."/>
            <person name="Labutti K."/>
            <person name="Grigoriev I.V."/>
            <person name="Murat C."/>
            <person name="Martin F."/>
            <person name="Albertini E."/>
            <person name="Donnini D."/>
            <person name="Bonito G."/>
        </authorList>
    </citation>
    <scope>NUCLEOTIDE SEQUENCE [LARGE SCALE GENOMIC DNA]</scope>
    <source>
        <strain evidence="7 8">Sb_GMNB300</strain>
    </source>
</reference>
<dbReference type="AlphaFoldDB" id="A0A5J5ECR6"/>
<dbReference type="PANTHER" id="PTHR43758">
    <property type="entry name" value="7,8-DIHYDRO-8-OXOGUANINE TRIPHOSPHATASE"/>
    <property type="match status" value="1"/>
</dbReference>
<sequence length="238" mass="26870">MTTAAAAAPKAHKLYNLILPISLARRSVLLGYKKRGFGVGKYNGFGGKVDAGETIVASAARELEEESRLVCSEQQLMHHAILLLETVAPDAEEEMILEIHVFVCTEWQGEVVETEEMRPQWFSPDSLPLDDMWEETRVWMTAALELYLPQPPPATAASSSCGILPTELNPPLRGKDKKWFIHYVDFHGGTNAQTGLWDPWHGMRNSVWQWFEEPLAGWSRERIMDCAQSMRRGVEESD</sequence>
<feature type="domain" description="Nudix hydrolase" evidence="6">
    <location>
        <begin position="1"/>
        <end position="148"/>
    </location>
</feature>
<dbReference type="Proteomes" id="UP000326924">
    <property type="component" value="Unassembled WGS sequence"/>
</dbReference>
<keyword evidence="8" id="KW-1185">Reference proteome</keyword>
<dbReference type="GO" id="GO:0005737">
    <property type="term" value="C:cytoplasm"/>
    <property type="evidence" value="ECO:0007669"/>
    <property type="project" value="TreeGrafter"/>
</dbReference>
<evidence type="ECO:0000313" key="7">
    <source>
        <dbReference type="EMBL" id="KAA8893144.1"/>
    </source>
</evidence>
<dbReference type="InterPro" id="IPR015797">
    <property type="entry name" value="NUDIX_hydrolase-like_dom_sf"/>
</dbReference>
<dbReference type="PANTHER" id="PTHR43758:SF2">
    <property type="entry name" value="OXIDIZED PURINE NUCLEOSIDE TRIPHOSPHATE HYDROLASE"/>
    <property type="match status" value="1"/>
</dbReference>
<comment type="caution">
    <text evidence="7">The sequence shown here is derived from an EMBL/GenBank/DDBJ whole genome shotgun (WGS) entry which is preliminary data.</text>
</comment>
<evidence type="ECO:0000256" key="3">
    <source>
        <dbReference type="ARBA" id="ARBA00022723"/>
    </source>
</evidence>
<comment type="cofactor">
    <cofactor evidence="1">
        <name>Mg(2+)</name>
        <dbReference type="ChEBI" id="CHEBI:18420"/>
    </cofactor>
</comment>
<evidence type="ECO:0000256" key="2">
    <source>
        <dbReference type="ARBA" id="ARBA00005582"/>
    </source>
</evidence>
<name>A0A5J5ECR6_9PEZI</name>
<proteinExistence type="inferred from homology"/>
<dbReference type="CDD" id="cd03427">
    <property type="entry name" value="NUDIX_MTH1_Nudt1"/>
    <property type="match status" value="1"/>
</dbReference>
<evidence type="ECO:0000256" key="1">
    <source>
        <dbReference type="ARBA" id="ARBA00001946"/>
    </source>
</evidence>
<dbReference type="Gene3D" id="3.90.79.10">
    <property type="entry name" value="Nucleoside Triphosphate Pyrophosphohydrolase"/>
    <property type="match status" value="1"/>
</dbReference>
<dbReference type="GO" id="GO:0008413">
    <property type="term" value="F:8-oxo-7,8-dihydroguanosine triphosphate pyrophosphatase activity"/>
    <property type="evidence" value="ECO:0007669"/>
    <property type="project" value="TreeGrafter"/>
</dbReference>
<gene>
    <name evidence="7" type="ORF">FN846DRAFT_980196</name>
</gene>
<dbReference type="EMBL" id="VXIS01000491">
    <property type="protein sequence ID" value="KAA8893144.1"/>
    <property type="molecule type" value="Genomic_DNA"/>
</dbReference>
<dbReference type="OrthoDB" id="447842at2759"/>